<sequence>MATKYHTRSISLPSRFHPTTLRVKEELNKLKTWETTSTSRSICIGLSGLEDLYEGVNDLLNMSSAHEILTHHRNEKCIDEFLDGSVKFLDICEITRDAMSQFKGQVQSLQSALRRRKGDLSIESSIVNYACFRKKMKKDAKRFIATLKQMDSKPEASMLQDPALNFIQLLRQVIVTNSFIFQALLSFLAASKTKHSKWLIVSKLMHKGAIACEIENELQSADAALTKKTDFEMIQRLDDVEICIQDIENCLERVFRRLIKTRASILNIISQ</sequence>
<dbReference type="PANTHER" id="PTHR33070">
    <property type="entry name" value="OS06G0725500 PROTEIN"/>
    <property type="match status" value="1"/>
</dbReference>
<dbReference type="Pfam" id="PF03087">
    <property type="entry name" value="BPS1"/>
    <property type="match status" value="1"/>
</dbReference>
<evidence type="ECO:0000313" key="2">
    <source>
        <dbReference type="Proteomes" id="UP000008311"/>
    </source>
</evidence>
<dbReference type="InterPro" id="IPR004320">
    <property type="entry name" value="BPS1_pln"/>
</dbReference>
<dbReference type="AlphaFoldDB" id="B9S6R6"/>
<accession>B9S6R6</accession>
<dbReference type="OrthoDB" id="1701699at2759"/>
<evidence type="ECO:0008006" key="3">
    <source>
        <dbReference type="Google" id="ProtNLM"/>
    </source>
</evidence>
<keyword evidence="2" id="KW-1185">Reference proteome</keyword>
<dbReference type="KEGG" id="rcu:8268740"/>
<dbReference type="STRING" id="3988.B9S6R6"/>
<organism evidence="1 2">
    <name type="scientific">Ricinus communis</name>
    <name type="common">Castor bean</name>
    <dbReference type="NCBI Taxonomy" id="3988"/>
    <lineage>
        <taxon>Eukaryota</taxon>
        <taxon>Viridiplantae</taxon>
        <taxon>Streptophyta</taxon>
        <taxon>Embryophyta</taxon>
        <taxon>Tracheophyta</taxon>
        <taxon>Spermatophyta</taxon>
        <taxon>Magnoliopsida</taxon>
        <taxon>eudicotyledons</taxon>
        <taxon>Gunneridae</taxon>
        <taxon>Pentapetalae</taxon>
        <taxon>rosids</taxon>
        <taxon>fabids</taxon>
        <taxon>Malpighiales</taxon>
        <taxon>Euphorbiaceae</taxon>
        <taxon>Acalyphoideae</taxon>
        <taxon>Acalypheae</taxon>
        <taxon>Ricinus</taxon>
    </lineage>
</organism>
<dbReference type="GO" id="GO:0048364">
    <property type="term" value="P:root development"/>
    <property type="evidence" value="ECO:0007669"/>
    <property type="project" value="InterPro"/>
</dbReference>
<dbReference type="Gene3D" id="1.10.1740.10">
    <property type="match status" value="1"/>
</dbReference>
<dbReference type="InParanoid" id="B9S6R6"/>
<dbReference type="GO" id="GO:0048367">
    <property type="term" value="P:shoot system development"/>
    <property type="evidence" value="ECO:0007669"/>
    <property type="project" value="InterPro"/>
</dbReference>
<proteinExistence type="predicted"/>
<reference evidence="2" key="1">
    <citation type="journal article" date="2010" name="Nat. Biotechnol.">
        <title>Draft genome sequence of the oilseed species Ricinus communis.</title>
        <authorList>
            <person name="Chan A.P."/>
            <person name="Crabtree J."/>
            <person name="Zhao Q."/>
            <person name="Lorenzi H."/>
            <person name="Orvis J."/>
            <person name="Puiu D."/>
            <person name="Melake-Berhan A."/>
            <person name="Jones K.M."/>
            <person name="Redman J."/>
            <person name="Chen G."/>
            <person name="Cahoon E.B."/>
            <person name="Gedil M."/>
            <person name="Stanke M."/>
            <person name="Haas B.J."/>
            <person name="Wortman J.R."/>
            <person name="Fraser-Liggett C.M."/>
            <person name="Ravel J."/>
            <person name="Rabinowicz P.D."/>
        </authorList>
    </citation>
    <scope>NUCLEOTIDE SEQUENCE [LARGE SCALE GENOMIC DNA]</scope>
    <source>
        <strain evidence="2">cv. Hale</strain>
    </source>
</reference>
<evidence type="ECO:0000313" key="1">
    <source>
        <dbReference type="EMBL" id="EEF40672.1"/>
    </source>
</evidence>
<dbReference type="EMBL" id="EQ973882">
    <property type="protein sequence ID" value="EEF40672.1"/>
    <property type="molecule type" value="Genomic_DNA"/>
</dbReference>
<dbReference type="PANTHER" id="PTHR33070:SF109">
    <property type="entry name" value="DOMAIN PROTEIN, PUTATIVE (DUF241)-RELATED"/>
    <property type="match status" value="1"/>
</dbReference>
<dbReference type="Proteomes" id="UP000008311">
    <property type="component" value="Unassembled WGS sequence"/>
</dbReference>
<protein>
    <recommendedName>
        <fullName evidence="3">DUF241 domain protein</fullName>
    </recommendedName>
</protein>
<gene>
    <name evidence="1" type="ORF">RCOM_0872200</name>
</gene>
<name>B9S6R6_RICCO</name>
<dbReference type="eggNOG" id="ENOG502QUY1">
    <property type="taxonomic scope" value="Eukaryota"/>
</dbReference>